<comment type="caution">
    <text evidence="1">The sequence shown here is derived from an EMBL/GenBank/DDBJ whole genome shotgun (WGS) entry which is preliminary data.</text>
</comment>
<accession>X1DB57</accession>
<evidence type="ECO:0000313" key="1">
    <source>
        <dbReference type="EMBL" id="GAH17986.1"/>
    </source>
</evidence>
<sequence>MVAAGVVGLLAAFRSDWFHTHGPLPQGEDALYSGAQLMRIVPKWRGYRSPIVNAWWVKRHAES</sequence>
<gene>
    <name evidence="1" type="ORF">S01H4_53360</name>
</gene>
<protein>
    <submittedName>
        <fullName evidence="1">Uncharacterized protein</fullName>
    </submittedName>
</protein>
<organism evidence="1">
    <name type="scientific">marine sediment metagenome</name>
    <dbReference type="NCBI Taxonomy" id="412755"/>
    <lineage>
        <taxon>unclassified sequences</taxon>
        <taxon>metagenomes</taxon>
        <taxon>ecological metagenomes</taxon>
    </lineage>
</organism>
<dbReference type="EMBL" id="BART01030591">
    <property type="protein sequence ID" value="GAH17986.1"/>
    <property type="molecule type" value="Genomic_DNA"/>
</dbReference>
<dbReference type="AlphaFoldDB" id="X1DB57"/>
<reference evidence="1" key="1">
    <citation type="journal article" date="2014" name="Front. Microbiol.">
        <title>High frequency of phylogenetically diverse reductive dehalogenase-homologous genes in deep subseafloor sedimentary metagenomes.</title>
        <authorList>
            <person name="Kawai M."/>
            <person name="Futagami T."/>
            <person name="Toyoda A."/>
            <person name="Takaki Y."/>
            <person name="Nishi S."/>
            <person name="Hori S."/>
            <person name="Arai W."/>
            <person name="Tsubouchi T."/>
            <person name="Morono Y."/>
            <person name="Uchiyama I."/>
            <person name="Ito T."/>
            <person name="Fujiyama A."/>
            <person name="Inagaki F."/>
            <person name="Takami H."/>
        </authorList>
    </citation>
    <scope>NUCLEOTIDE SEQUENCE</scope>
    <source>
        <strain evidence="1">Expedition CK06-06</strain>
    </source>
</reference>
<name>X1DB57_9ZZZZ</name>
<proteinExistence type="predicted"/>